<dbReference type="CDD" id="cd00183">
    <property type="entry name" value="TFIIS_I"/>
    <property type="match status" value="1"/>
</dbReference>
<dbReference type="InterPro" id="IPR035441">
    <property type="entry name" value="TFIIS/LEDGF_dom_sf"/>
</dbReference>
<dbReference type="SMART" id="SM00509">
    <property type="entry name" value="TFS2N"/>
    <property type="match status" value="1"/>
</dbReference>
<comment type="caution">
    <text evidence="7">The sequence shown here is derived from an EMBL/GenBank/DDBJ whole genome shotgun (WGS) entry which is preliminary data.</text>
</comment>
<evidence type="ECO:0000256" key="3">
    <source>
        <dbReference type="PROSITE-ProRule" id="PRU00649"/>
    </source>
</evidence>
<evidence type="ECO:0000313" key="7">
    <source>
        <dbReference type="EMBL" id="KAK1393593.1"/>
    </source>
</evidence>
<dbReference type="Proteomes" id="UP001237642">
    <property type="component" value="Unassembled WGS sequence"/>
</dbReference>
<evidence type="ECO:0000256" key="5">
    <source>
        <dbReference type="SAM" id="MobiDB-lite"/>
    </source>
</evidence>
<evidence type="ECO:0000256" key="1">
    <source>
        <dbReference type="ARBA" id="ARBA00004123"/>
    </source>
</evidence>
<comment type="subcellular location">
    <subcellularLocation>
        <location evidence="1 3">Nucleus</location>
    </subcellularLocation>
</comment>
<dbReference type="SUPFAM" id="SSF47676">
    <property type="entry name" value="Conserved domain common to transcription factors TFIIS, elongin A, CRSP70"/>
    <property type="match status" value="1"/>
</dbReference>
<feature type="domain" description="TFIIS N-terminal" evidence="6">
    <location>
        <begin position="129"/>
        <end position="204"/>
    </location>
</feature>
<dbReference type="PROSITE" id="PS51319">
    <property type="entry name" value="TFIIS_N"/>
    <property type="match status" value="1"/>
</dbReference>
<evidence type="ECO:0000259" key="6">
    <source>
        <dbReference type="PROSITE" id="PS51319"/>
    </source>
</evidence>
<sequence length="450" mass="50682">MAGFEPGNNLDKWRNYFKTCGGSDIFDIIEHGIMVAATDCPQEFKLRRDRIAEVLFSSNLTKCAGCDRVELRVPSEVKKVDEGSKGSKVGSVSDDRNGVMNVNKIESNFSYRDAEALTDEIEEEAQNYGEVLRIKEILENSKDEATSLIFESLQRLELMPLSVEILKATEIGKAVNALRKHASKDIRNLSKTLIEVWKVMVDEWVAATAAIAGGLEGGTPESMNPSVVDEEEERLPTPPFDDLAFFATHNSSLEFSQFFDGLEDELNPQNCEELNNNTGSGRKPRLERENVSKQRQQLPARPATPQKCKKEDLPKKEEASLNKQATIGKLNKPSIVKSGYERPAKPSSENKALSETKLHKKTELANQRLPVPKQKETKYSDEEAVQIKLEVTKRKLQERYQQAENAKRQRTIQVMELHDLPKQGLGHRNPHVRPGNRNGSHNRHGTNGRR</sequence>
<feature type="region of interest" description="Disordered" evidence="5">
    <location>
        <begin position="267"/>
        <end position="367"/>
    </location>
</feature>
<feature type="region of interest" description="Disordered" evidence="5">
    <location>
        <begin position="214"/>
        <end position="235"/>
    </location>
</feature>
<feature type="compositionally biased region" description="Basic and acidic residues" evidence="5">
    <location>
        <begin position="308"/>
        <end position="320"/>
    </location>
</feature>
<accession>A0AAD8IYI0</accession>
<evidence type="ECO:0000256" key="4">
    <source>
        <dbReference type="SAM" id="Coils"/>
    </source>
</evidence>
<dbReference type="EMBL" id="JAUIZM010000003">
    <property type="protein sequence ID" value="KAK1393593.1"/>
    <property type="molecule type" value="Genomic_DNA"/>
</dbReference>
<feature type="compositionally biased region" description="Basic and acidic residues" evidence="5">
    <location>
        <begin position="352"/>
        <end position="363"/>
    </location>
</feature>
<organism evidence="7 8">
    <name type="scientific">Heracleum sosnowskyi</name>
    <dbReference type="NCBI Taxonomy" id="360622"/>
    <lineage>
        <taxon>Eukaryota</taxon>
        <taxon>Viridiplantae</taxon>
        <taxon>Streptophyta</taxon>
        <taxon>Embryophyta</taxon>
        <taxon>Tracheophyta</taxon>
        <taxon>Spermatophyta</taxon>
        <taxon>Magnoliopsida</taxon>
        <taxon>eudicotyledons</taxon>
        <taxon>Gunneridae</taxon>
        <taxon>Pentapetalae</taxon>
        <taxon>asterids</taxon>
        <taxon>campanulids</taxon>
        <taxon>Apiales</taxon>
        <taxon>Apiaceae</taxon>
        <taxon>Apioideae</taxon>
        <taxon>apioid superclade</taxon>
        <taxon>Tordylieae</taxon>
        <taxon>Tordyliinae</taxon>
        <taxon>Heracleum</taxon>
    </lineage>
</organism>
<keyword evidence="4" id="KW-0175">Coiled coil</keyword>
<proteinExistence type="predicted"/>
<feature type="region of interest" description="Disordered" evidence="5">
    <location>
        <begin position="420"/>
        <end position="450"/>
    </location>
</feature>
<dbReference type="AlphaFoldDB" id="A0AAD8IYI0"/>
<feature type="coiled-coil region" evidence="4">
    <location>
        <begin position="386"/>
        <end position="413"/>
    </location>
</feature>
<protein>
    <submittedName>
        <fullName evidence="7">Mediator of RNA polymerase II transcription subunit 26b</fullName>
    </submittedName>
</protein>
<dbReference type="Gene3D" id="1.20.930.10">
    <property type="entry name" value="Conserved domain common to transcription factors TFIIS, elongin A, CRSP70"/>
    <property type="match status" value="1"/>
</dbReference>
<dbReference type="GO" id="GO:0005634">
    <property type="term" value="C:nucleus"/>
    <property type="evidence" value="ECO:0007669"/>
    <property type="project" value="UniProtKB-SubCell"/>
</dbReference>
<evidence type="ECO:0000256" key="2">
    <source>
        <dbReference type="ARBA" id="ARBA00023242"/>
    </source>
</evidence>
<reference evidence="7" key="2">
    <citation type="submission" date="2023-05" db="EMBL/GenBank/DDBJ databases">
        <authorList>
            <person name="Schelkunov M.I."/>
        </authorList>
    </citation>
    <scope>NUCLEOTIDE SEQUENCE</scope>
    <source>
        <strain evidence="7">Hsosn_3</strain>
        <tissue evidence="7">Leaf</tissue>
    </source>
</reference>
<evidence type="ECO:0000313" key="8">
    <source>
        <dbReference type="Proteomes" id="UP001237642"/>
    </source>
</evidence>
<reference evidence="7" key="1">
    <citation type="submission" date="2023-02" db="EMBL/GenBank/DDBJ databases">
        <title>Genome of toxic invasive species Heracleum sosnowskyi carries increased number of genes despite the absence of recent whole-genome duplications.</title>
        <authorList>
            <person name="Schelkunov M."/>
            <person name="Shtratnikova V."/>
            <person name="Makarenko M."/>
            <person name="Klepikova A."/>
            <person name="Omelchenko D."/>
            <person name="Novikova G."/>
            <person name="Obukhova E."/>
            <person name="Bogdanov V."/>
            <person name="Penin A."/>
            <person name="Logacheva M."/>
        </authorList>
    </citation>
    <scope>NUCLEOTIDE SEQUENCE</scope>
    <source>
        <strain evidence="7">Hsosn_3</strain>
        <tissue evidence="7">Leaf</tissue>
    </source>
</reference>
<gene>
    <name evidence="7" type="ORF">POM88_012649</name>
</gene>
<dbReference type="PANTHER" id="PTHR46554">
    <property type="entry name" value="MEDIATOR OF RNA POLYMERASE II TRANSCRIPTION SUBUNIT 26A-RELATED"/>
    <property type="match status" value="1"/>
</dbReference>
<name>A0AAD8IYI0_9APIA</name>
<dbReference type="InterPro" id="IPR017923">
    <property type="entry name" value="TFIIS_N"/>
</dbReference>
<dbReference type="PANTHER" id="PTHR46554:SF2">
    <property type="entry name" value="TFIIS N-TERMINAL DOMAIN-CONTAINING PROTEIN"/>
    <property type="match status" value="1"/>
</dbReference>
<dbReference type="InterPro" id="IPR003617">
    <property type="entry name" value="TFIIS/CRSP70_N_sub"/>
</dbReference>
<keyword evidence="2 3" id="KW-0539">Nucleus</keyword>
<dbReference type="Pfam" id="PF08711">
    <property type="entry name" value="Med26"/>
    <property type="match status" value="1"/>
</dbReference>
<keyword evidence="8" id="KW-1185">Reference proteome</keyword>
<feature type="compositionally biased region" description="Polar residues" evidence="5">
    <location>
        <begin position="267"/>
        <end position="280"/>
    </location>
</feature>
<feature type="compositionally biased region" description="Basic residues" evidence="5">
    <location>
        <begin position="440"/>
        <end position="450"/>
    </location>
</feature>